<organism evidence="1 2">
    <name type="scientific">Alteromonas genovensis</name>
    <dbReference type="NCBI Taxonomy" id="471225"/>
    <lineage>
        <taxon>Bacteria</taxon>
        <taxon>Pseudomonadati</taxon>
        <taxon>Pseudomonadota</taxon>
        <taxon>Gammaproteobacteria</taxon>
        <taxon>Alteromonadales</taxon>
        <taxon>Alteromonadaceae</taxon>
        <taxon>Alteromonas/Salinimonas group</taxon>
        <taxon>Alteromonas</taxon>
    </lineage>
</organism>
<evidence type="ECO:0000313" key="1">
    <source>
        <dbReference type="EMBL" id="NDW17250.1"/>
    </source>
</evidence>
<comment type="caution">
    <text evidence="1">The sequence shown here is derived from an EMBL/GenBank/DDBJ whole genome shotgun (WGS) entry which is preliminary data.</text>
</comment>
<dbReference type="Proteomes" id="UP000471381">
    <property type="component" value="Unassembled WGS sequence"/>
</dbReference>
<keyword evidence="2" id="KW-1185">Reference proteome</keyword>
<sequence>MPSADFCLIINKVASIDAVGFHRIRSFQLMELKSQGTCIPEPHWLITDRLLSRSLEGQSHRR</sequence>
<gene>
    <name evidence="1" type="ORF">GTQ48_17175</name>
</gene>
<dbReference type="EMBL" id="JAAAWO010000018">
    <property type="protein sequence ID" value="NDW17250.1"/>
    <property type="molecule type" value="Genomic_DNA"/>
</dbReference>
<dbReference type="RefSeq" id="WP_163107765.1">
    <property type="nucleotide sequence ID" value="NZ_JAAAWO010000018.1"/>
</dbReference>
<evidence type="ECO:0000313" key="2">
    <source>
        <dbReference type="Proteomes" id="UP000471381"/>
    </source>
</evidence>
<protein>
    <submittedName>
        <fullName evidence="1">Uncharacterized protein</fullName>
    </submittedName>
</protein>
<name>A0A6N9TJD4_9ALTE</name>
<reference evidence="1 2" key="1">
    <citation type="submission" date="2020-01" db="EMBL/GenBank/DDBJ databases">
        <title>Genomes of bacteria type strains.</title>
        <authorList>
            <person name="Chen J."/>
            <person name="Zhu S."/>
            <person name="Yang J."/>
        </authorList>
    </citation>
    <scope>NUCLEOTIDE SEQUENCE [LARGE SCALE GENOMIC DNA]</scope>
    <source>
        <strain evidence="1 2">LMG 24078</strain>
    </source>
</reference>
<proteinExistence type="predicted"/>
<dbReference type="AlphaFoldDB" id="A0A6N9TJD4"/>
<accession>A0A6N9TJD4</accession>